<evidence type="ECO:0000313" key="1">
    <source>
        <dbReference type="EMBL" id="EIE80036.1"/>
    </source>
</evidence>
<protein>
    <submittedName>
        <fullName evidence="1">Uncharacterized protein</fullName>
    </submittedName>
</protein>
<dbReference type="Proteomes" id="UP000009138">
    <property type="component" value="Unassembled WGS sequence"/>
</dbReference>
<dbReference type="GeneID" id="93611712"/>
<organism evidence="1 2">
    <name type="scientific">Rhizopus delemar (strain RA 99-880 / ATCC MYA-4621 / FGSC 9543 / NRRL 43880)</name>
    <name type="common">Mucormycosis agent</name>
    <name type="synonym">Rhizopus arrhizus var. delemar</name>
    <dbReference type="NCBI Taxonomy" id="246409"/>
    <lineage>
        <taxon>Eukaryota</taxon>
        <taxon>Fungi</taxon>
        <taxon>Fungi incertae sedis</taxon>
        <taxon>Mucoromycota</taxon>
        <taxon>Mucoromycotina</taxon>
        <taxon>Mucoromycetes</taxon>
        <taxon>Mucorales</taxon>
        <taxon>Mucorineae</taxon>
        <taxon>Rhizopodaceae</taxon>
        <taxon>Rhizopus</taxon>
    </lineage>
</organism>
<reference evidence="1 2" key="1">
    <citation type="journal article" date="2009" name="PLoS Genet.">
        <title>Genomic analysis of the basal lineage fungus Rhizopus oryzae reveals a whole-genome duplication.</title>
        <authorList>
            <person name="Ma L.-J."/>
            <person name="Ibrahim A.S."/>
            <person name="Skory C."/>
            <person name="Grabherr M.G."/>
            <person name="Burger G."/>
            <person name="Butler M."/>
            <person name="Elias M."/>
            <person name="Idnurm A."/>
            <person name="Lang B.F."/>
            <person name="Sone T."/>
            <person name="Abe A."/>
            <person name="Calvo S.E."/>
            <person name="Corrochano L.M."/>
            <person name="Engels R."/>
            <person name="Fu J."/>
            <person name="Hansberg W."/>
            <person name="Kim J.-M."/>
            <person name="Kodira C.D."/>
            <person name="Koehrsen M.J."/>
            <person name="Liu B."/>
            <person name="Miranda-Saavedra D."/>
            <person name="O'Leary S."/>
            <person name="Ortiz-Castellanos L."/>
            <person name="Poulter R."/>
            <person name="Rodriguez-Romero J."/>
            <person name="Ruiz-Herrera J."/>
            <person name="Shen Y.-Q."/>
            <person name="Zeng Q."/>
            <person name="Galagan J."/>
            <person name="Birren B.W."/>
            <person name="Cuomo C.A."/>
            <person name="Wickes B.L."/>
        </authorList>
    </citation>
    <scope>NUCLEOTIDE SEQUENCE [LARGE SCALE GENOMIC DNA]</scope>
    <source>
        <strain evidence="2">RA 99-880 / ATCC MYA-4621 / FGSC 9543 / NRRL 43880</strain>
    </source>
</reference>
<dbReference type="VEuPathDB" id="FungiDB:RO3G_04741"/>
<proteinExistence type="predicted"/>
<dbReference type="EMBL" id="CH476734">
    <property type="protein sequence ID" value="EIE80036.1"/>
    <property type="molecule type" value="Genomic_DNA"/>
</dbReference>
<sequence>MEFGKKVSITKLYHDNKKLIANGKAQLNEITKIYNVDACDIKLCLVQALGFETIIYEMSLEKKGVYVPKKVKDFF</sequence>
<keyword evidence="2" id="KW-1185">Reference proteome</keyword>
<accession>I1BV06</accession>
<dbReference type="RefSeq" id="XP_067515432.1">
    <property type="nucleotide sequence ID" value="XM_067659331.1"/>
</dbReference>
<evidence type="ECO:0000313" key="2">
    <source>
        <dbReference type="Proteomes" id="UP000009138"/>
    </source>
</evidence>
<dbReference type="AlphaFoldDB" id="I1BV06"/>
<gene>
    <name evidence="1" type="ORF">RO3G_04741</name>
</gene>
<dbReference type="InParanoid" id="I1BV06"/>
<name>I1BV06_RHIO9</name>
<dbReference type="OrthoDB" id="2288006at2759"/>